<keyword evidence="8" id="KW-1185">Reference proteome</keyword>
<evidence type="ECO:0000313" key="7">
    <source>
        <dbReference type="Ensembl" id="ENSNGAP00000004822.1"/>
    </source>
</evidence>
<dbReference type="PANTHER" id="PTHR11761">
    <property type="entry name" value="50S/60S RIBOSOMAL PROTEIN L14/L23"/>
    <property type="match status" value="1"/>
</dbReference>
<dbReference type="GO" id="GO:0070180">
    <property type="term" value="F:large ribosomal subunit rRNA binding"/>
    <property type="evidence" value="ECO:0007669"/>
    <property type="project" value="TreeGrafter"/>
</dbReference>
<evidence type="ECO:0000256" key="1">
    <source>
        <dbReference type="ARBA" id="ARBA00010745"/>
    </source>
</evidence>
<dbReference type="AlphaFoldDB" id="A0A8C6QL44"/>
<dbReference type="InterPro" id="IPR000218">
    <property type="entry name" value="Ribosomal_uL14"/>
</dbReference>
<dbReference type="PANTHER" id="PTHR11761:SF8">
    <property type="entry name" value="LARGE RIBOSOMAL SUBUNIT PROTEIN UL14"/>
    <property type="match status" value="1"/>
</dbReference>
<keyword evidence="3 6" id="KW-0687">Ribonucleoprotein</keyword>
<name>A0A8C6QL44_NANGA</name>
<dbReference type="Gene3D" id="2.40.150.20">
    <property type="entry name" value="Ribosomal protein L14"/>
    <property type="match status" value="1"/>
</dbReference>
<dbReference type="GO" id="GO:0003735">
    <property type="term" value="F:structural constituent of ribosome"/>
    <property type="evidence" value="ECO:0007669"/>
    <property type="project" value="InterPro"/>
</dbReference>
<dbReference type="SUPFAM" id="SSF50193">
    <property type="entry name" value="Ribosomal protein L14"/>
    <property type="match status" value="1"/>
</dbReference>
<evidence type="ECO:0000256" key="4">
    <source>
        <dbReference type="ARBA" id="ARBA00035199"/>
    </source>
</evidence>
<organism evidence="7 8">
    <name type="scientific">Nannospalax galili</name>
    <name type="common">Northern Israeli blind subterranean mole rat</name>
    <name type="synonym">Spalax galili</name>
    <dbReference type="NCBI Taxonomy" id="1026970"/>
    <lineage>
        <taxon>Eukaryota</taxon>
        <taxon>Metazoa</taxon>
        <taxon>Chordata</taxon>
        <taxon>Craniata</taxon>
        <taxon>Vertebrata</taxon>
        <taxon>Euteleostomi</taxon>
        <taxon>Mammalia</taxon>
        <taxon>Eutheria</taxon>
        <taxon>Euarchontoglires</taxon>
        <taxon>Glires</taxon>
        <taxon>Rodentia</taxon>
        <taxon>Myomorpha</taxon>
        <taxon>Muroidea</taxon>
        <taxon>Spalacidae</taxon>
        <taxon>Spalacinae</taxon>
        <taxon>Nannospalax</taxon>
    </lineage>
</organism>
<dbReference type="GO" id="GO:0022625">
    <property type="term" value="C:cytosolic large ribosomal subunit"/>
    <property type="evidence" value="ECO:0007669"/>
    <property type="project" value="TreeGrafter"/>
</dbReference>
<evidence type="ECO:0000256" key="2">
    <source>
        <dbReference type="ARBA" id="ARBA00022980"/>
    </source>
</evidence>
<sequence length="109" mass="12193">MCQNLFLVYILYRSQKFVYHLCEGYQGTAAGVGDVMMATAKKDQPELGKKVHPEVSYQRKDWVFLYFEDNTGVIVNNKGEMKGSAITDPVAKKCADLWPRIASNAGNIA</sequence>
<evidence type="ECO:0000256" key="3">
    <source>
        <dbReference type="ARBA" id="ARBA00023274"/>
    </source>
</evidence>
<dbReference type="Pfam" id="PF00238">
    <property type="entry name" value="Ribosomal_L14"/>
    <property type="match status" value="1"/>
</dbReference>
<dbReference type="CDD" id="cd00337">
    <property type="entry name" value="Ribosomal_uL14"/>
    <property type="match status" value="1"/>
</dbReference>
<dbReference type="Ensembl" id="ENSNGAT00000008079.1">
    <property type="protein sequence ID" value="ENSNGAP00000004822.1"/>
    <property type="gene ID" value="ENSNGAG00000006663.1"/>
</dbReference>
<reference evidence="7" key="2">
    <citation type="submission" date="2025-09" db="UniProtKB">
        <authorList>
            <consortium name="Ensembl"/>
        </authorList>
    </citation>
    <scope>IDENTIFICATION</scope>
</reference>
<keyword evidence="2 6" id="KW-0689">Ribosomal protein</keyword>
<protein>
    <recommendedName>
        <fullName evidence="4">Large ribosomal subunit protein uL14</fullName>
    </recommendedName>
    <alternativeName>
        <fullName evidence="5">60S ribosomal protein L23</fullName>
    </alternativeName>
</protein>
<dbReference type="GeneTree" id="ENSGT00390000004690"/>
<evidence type="ECO:0000256" key="6">
    <source>
        <dbReference type="RuleBase" id="RU003949"/>
    </source>
</evidence>
<dbReference type="Proteomes" id="UP000694381">
    <property type="component" value="Unassembled WGS sequence"/>
</dbReference>
<comment type="similarity">
    <text evidence="1 6">Belongs to the universal ribosomal protein uL14 family.</text>
</comment>
<dbReference type="InterPro" id="IPR036853">
    <property type="entry name" value="Ribosomal_uL14_sf"/>
</dbReference>
<dbReference type="SMART" id="SM01374">
    <property type="entry name" value="Ribosomal_L14"/>
    <property type="match status" value="1"/>
</dbReference>
<proteinExistence type="inferred from homology"/>
<accession>A0A8C6QL44</accession>
<evidence type="ECO:0000256" key="5">
    <source>
        <dbReference type="ARBA" id="ARBA00035326"/>
    </source>
</evidence>
<evidence type="ECO:0000313" key="8">
    <source>
        <dbReference type="Proteomes" id="UP000694381"/>
    </source>
</evidence>
<dbReference type="GO" id="GO:0006412">
    <property type="term" value="P:translation"/>
    <property type="evidence" value="ECO:0007669"/>
    <property type="project" value="InterPro"/>
</dbReference>
<reference evidence="7" key="1">
    <citation type="submission" date="2025-08" db="UniProtKB">
        <authorList>
            <consortium name="Ensembl"/>
        </authorList>
    </citation>
    <scope>IDENTIFICATION</scope>
</reference>